<keyword evidence="6" id="KW-0067">ATP-binding</keyword>
<dbReference type="OrthoDB" id="9805030at2"/>
<dbReference type="STRING" id="753702.SAMN04488102_102281"/>
<dbReference type="Gene3D" id="3.40.50.300">
    <property type="entry name" value="P-loop containing nucleotide triphosphate hydrolases"/>
    <property type="match status" value="1"/>
</dbReference>
<dbReference type="PROSITE" id="PS00113">
    <property type="entry name" value="ADENYLATE_KINASE"/>
    <property type="match status" value="1"/>
</dbReference>
<keyword evidence="4 5" id="KW-0418">Kinase</keyword>
<comment type="subunit">
    <text evidence="6">Monomer.</text>
</comment>
<name>A0A1I1FWX5_9LACT</name>
<evidence type="ECO:0000313" key="7">
    <source>
        <dbReference type="EMBL" id="SFC03815.1"/>
    </source>
</evidence>
<reference evidence="8" key="1">
    <citation type="submission" date="2016-10" db="EMBL/GenBank/DDBJ databases">
        <authorList>
            <person name="Varghese N."/>
            <person name="Submissions S."/>
        </authorList>
    </citation>
    <scope>NUCLEOTIDE SEQUENCE [LARGE SCALE GENOMIC DNA]</scope>
    <source>
        <strain evidence="8">DSM 23664</strain>
    </source>
</reference>
<proteinExistence type="inferred from homology"/>
<sequence length="103" mass="11333">MIIILVGAPGSGKGTVAERIQNKYEFPIVSSGEILRNEMKQETAIGKQVLSYVSSGKLVPDRIITALIKQKISKHQHKCSVVLDGYPRNLNQSLALEDITQTK</sequence>
<evidence type="ECO:0000256" key="4">
    <source>
        <dbReference type="ARBA" id="ARBA00022777"/>
    </source>
</evidence>
<comment type="catalytic activity">
    <reaction evidence="6">
        <text>AMP + ATP = 2 ADP</text>
        <dbReference type="Rhea" id="RHEA:12973"/>
        <dbReference type="ChEBI" id="CHEBI:30616"/>
        <dbReference type="ChEBI" id="CHEBI:456215"/>
        <dbReference type="ChEBI" id="CHEBI:456216"/>
        <dbReference type="EC" id="2.7.4.3"/>
    </reaction>
</comment>
<evidence type="ECO:0000313" key="8">
    <source>
        <dbReference type="Proteomes" id="UP000199612"/>
    </source>
</evidence>
<evidence type="ECO:0000256" key="3">
    <source>
        <dbReference type="ARBA" id="ARBA00022741"/>
    </source>
</evidence>
<dbReference type="SUPFAM" id="SSF52540">
    <property type="entry name" value="P-loop containing nucleoside triphosphate hydrolases"/>
    <property type="match status" value="1"/>
</dbReference>
<comment type="similarity">
    <text evidence="5">Belongs to the adenylate kinase family.</text>
</comment>
<dbReference type="Pfam" id="PF00406">
    <property type="entry name" value="ADK"/>
    <property type="match status" value="1"/>
</dbReference>
<gene>
    <name evidence="7" type="ORF">SAMN04488102_102281</name>
</gene>
<evidence type="ECO:0000256" key="6">
    <source>
        <dbReference type="RuleBase" id="RU003331"/>
    </source>
</evidence>
<dbReference type="EMBL" id="FOLT01000002">
    <property type="protein sequence ID" value="SFC03815.1"/>
    <property type="molecule type" value="Genomic_DNA"/>
</dbReference>
<dbReference type="InterPro" id="IPR033690">
    <property type="entry name" value="Adenylat_kinase_CS"/>
</dbReference>
<dbReference type="CDD" id="cd01428">
    <property type="entry name" value="ADK"/>
    <property type="match status" value="1"/>
</dbReference>
<keyword evidence="2" id="KW-0545">Nucleotide biosynthesis</keyword>
<dbReference type="PANTHER" id="PTHR23359">
    <property type="entry name" value="NUCLEOTIDE KINASE"/>
    <property type="match status" value="1"/>
</dbReference>
<organism evidence="7 8">
    <name type="scientific">Alkalibacterium subtropicum</name>
    <dbReference type="NCBI Taxonomy" id="753702"/>
    <lineage>
        <taxon>Bacteria</taxon>
        <taxon>Bacillati</taxon>
        <taxon>Bacillota</taxon>
        <taxon>Bacilli</taxon>
        <taxon>Lactobacillales</taxon>
        <taxon>Carnobacteriaceae</taxon>
        <taxon>Alkalibacterium</taxon>
    </lineage>
</organism>
<evidence type="ECO:0000256" key="2">
    <source>
        <dbReference type="ARBA" id="ARBA00022727"/>
    </source>
</evidence>
<keyword evidence="8" id="KW-1185">Reference proteome</keyword>
<dbReference type="EC" id="2.7.4.3" evidence="6"/>
<dbReference type="InterPro" id="IPR000850">
    <property type="entry name" value="Adenylat/UMP-CMP_kin"/>
</dbReference>
<dbReference type="Proteomes" id="UP000199612">
    <property type="component" value="Unassembled WGS sequence"/>
</dbReference>
<dbReference type="InterPro" id="IPR027417">
    <property type="entry name" value="P-loop_NTPase"/>
</dbReference>
<dbReference type="AlphaFoldDB" id="A0A1I1FWX5"/>
<keyword evidence="3 6" id="KW-0547">Nucleotide-binding</keyword>
<protein>
    <recommendedName>
        <fullName evidence="6">Adenylate kinase</fullName>
        <ecNumber evidence="6">2.7.4.3</ecNumber>
    </recommendedName>
</protein>
<accession>A0A1I1FWX5</accession>
<evidence type="ECO:0000256" key="1">
    <source>
        <dbReference type="ARBA" id="ARBA00022679"/>
    </source>
</evidence>
<dbReference type="GO" id="GO:0005737">
    <property type="term" value="C:cytoplasm"/>
    <property type="evidence" value="ECO:0007669"/>
    <property type="project" value="UniProtKB-SubCell"/>
</dbReference>
<evidence type="ECO:0000256" key="5">
    <source>
        <dbReference type="RuleBase" id="RU003330"/>
    </source>
</evidence>
<dbReference type="GO" id="GO:0004017">
    <property type="term" value="F:AMP kinase activity"/>
    <property type="evidence" value="ECO:0007669"/>
    <property type="project" value="UniProtKB-EC"/>
</dbReference>
<keyword evidence="1 5" id="KW-0808">Transferase</keyword>
<dbReference type="PRINTS" id="PR00094">
    <property type="entry name" value="ADENYLTKNASE"/>
</dbReference>
<dbReference type="GO" id="GO:0005524">
    <property type="term" value="F:ATP binding"/>
    <property type="evidence" value="ECO:0007669"/>
    <property type="project" value="UniProtKB-KW"/>
</dbReference>
<comment type="subcellular location">
    <subcellularLocation>
        <location evidence="6">Cytoplasm</location>
    </subcellularLocation>
</comment>